<name>A0A250XNC3_9CHLO</name>
<keyword evidence="2" id="KW-0472">Membrane</keyword>
<feature type="chain" id="PRO_5013236366" description="Guanylate cyclase domain-containing protein" evidence="3">
    <location>
        <begin position="26"/>
        <end position="557"/>
    </location>
</feature>
<keyword evidence="5" id="KW-1185">Reference proteome</keyword>
<dbReference type="InterPro" id="IPR050697">
    <property type="entry name" value="Adenylyl/Guanylyl_Cyclase_3/4"/>
</dbReference>
<protein>
    <recommendedName>
        <fullName evidence="6">Guanylate cyclase domain-containing protein</fullName>
    </recommendedName>
</protein>
<evidence type="ECO:0000313" key="5">
    <source>
        <dbReference type="Proteomes" id="UP000232323"/>
    </source>
</evidence>
<dbReference type="PANTHER" id="PTHR43081:SF1">
    <property type="entry name" value="ADENYLATE CYCLASE, TERMINAL-DIFFERENTIATION SPECIFIC"/>
    <property type="match status" value="1"/>
</dbReference>
<evidence type="ECO:0000256" key="1">
    <source>
        <dbReference type="SAM" id="MobiDB-lite"/>
    </source>
</evidence>
<feature type="region of interest" description="Disordered" evidence="1">
    <location>
        <begin position="254"/>
        <end position="274"/>
    </location>
</feature>
<evidence type="ECO:0008006" key="6">
    <source>
        <dbReference type="Google" id="ProtNLM"/>
    </source>
</evidence>
<dbReference type="EMBL" id="BEGY01000125">
    <property type="protein sequence ID" value="GAX84412.1"/>
    <property type="molecule type" value="Genomic_DNA"/>
</dbReference>
<proteinExistence type="predicted"/>
<feature type="transmembrane region" description="Helical" evidence="2">
    <location>
        <begin position="74"/>
        <end position="94"/>
    </location>
</feature>
<feature type="non-terminal residue" evidence="4">
    <location>
        <position position="1"/>
    </location>
</feature>
<dbReference type="OrthoDB" id="540181at2759"/>
<dbReference type="Proteomes" id="UP000232323">
    <property type="component" value="Unassembled WGS sequence"/>
</dbReference>
<organism evidence="4 5">
    <name type="scientific">Chlamydomonas eustigma</name>
    <dbReference type="NCBI Taxonomy" id="1157962"/>
    <lineage>
        <taxon>Eukaryota</taxon>
        <taxon>Viridiplantae</taxon>
        <taxon>Chlorophyta</taxon>
        <taxon>core chlorophytes</taxon>
        <taxon>Chlorophyceae</taxon>
        <taxon>CS clade</taxon>
        <taxon>Chlamydomonadales</taxon>
        <taxon>Chlamydomonadaceae</taxon>
        <taxon>Chlamydomonas</taxon>
    </lineage>
</organism>
<dbReference type="Gene3D" id="3.30.70.1230">
    <property type="entry name" value="Nucleotide cyclase"/>
    <property type="match status" value="1"/>
</dbReference>
<dbReference type="PANTHER" id="PTHR43081">
    <property type="entry name" value="ADENYLATE CYCLASE, TERMINAL-DIFFERENTIATION SPECIFIC-RELATED"/>
    <property type="match status" value="1"/>
</dbReference>
<dbReference type="AlphaFoldDB" id="A0A250XNC3"/>
<comment type="caution">
    <text evidence="4">The sequence shown here is derived from an EMBL/GenBank/DDBJ whole genome shotgun (WGS) entry which is preliminary data.</text>
</comment>
<feature type="signal peptide" evidence="3">
    <location>
        <begin position="1"/>
        <end position="25"/>
    </location>
</feature>
<evidence type="ECO:0000313" key="4">
    <source>
        <dbReference type="EMBL" id="GAX84412.1"/>
    </source>
</evidence>
<keyword evidence="3" id="KW-0732">Signal</keyword>
<evidence type="ECO:0000256" key="3">
    <source>
        <dbReference type="SAM" id="SignalP"/>
    </source>
</evidence>
<reference evidence="4 5" key="1">
    <citation type="submission" date="2017-08" db="EMBL/GenBank/DDBJ databases">
        <title>Acidophilic green algal genome provides insights into adaptation to an acidic environment.</title>
        <authorList>
            <person name="Hirooka S."/>
            <person name="Hirose Y."/>
            <person name="Kanesaki Y."/>
            <person name="Higuchi S."/>
            <person name="Fujiwara T."/>
            <person name="Onuma R."/>
            <person name="Era A."/>
            <person name="Ohbayashi R."/>
            <person name="Uzuka A."/>
            <person name="Nozaki H."/>
            <person name="Yoshikawa H."/>
            <person name="Miyagishima S.Y."/>
        </authorList>
    </citation>
    <scope>NUCLEOTIDE SEQUENCE [LARGE SCALE GENOMIC DNA]</scope>
    <source>
        <strain evidence="4 5">NIES-2499</strain>
    </source>
</reference>
<keyword evidence="2" id="KW-0812">Transmembrane</keyword>
<keyword evidence="2" id="KW-1133">Transmembrane helix</keyword>
<gene>
    <name evidence="4" type="ORF">CEUSTIGMA_g11834.t1</name>
</gene>
<accession>A0A250XNC3</accession>
<feature type="compositionally biased region" description="Basic and acidic residues" evidence="1">
    <location>
        <begin position="262"/>
        <end position="274"/>
    </location>
</feature>
<evidence type="ECO:0000256" key="2">
    <source>
        <dbReference type="SAM" id="Phobius"/>
    </source>
</evidence>
<dbReference type="SUPFAM" id="SSF55073">
    <property type="entry name" value="Nucleotide cyclase"/>
    <property type="match status" value="1"/>
</dbReference>
<sequence length="557" mass="61060">YYMYHGCQCAAVRAILLHVPWLSVCCKLSYYMYHGCQCAAGYEGKSFISEEGWPSYSCTPIPAPQQSWWERNPWIIILLSLLFAAILACYIWWWCFGRGQRQEIFQKILDMKKRLKSPAMAGIVTIASLNIEDFEELNQEVPGLMKQALIQFVRNVRKAKWDNFGTSVENSGGMYLVAFHDTSDAVKFCLQVQQLLLLETWPEGLFNDTTSAAAKQILSLKSQNKPRASALHKKHSDTYLAGACTIIPPQYTTRASPSQAMPHERSAAEIGSRGDRSTYRDIRFGGSEMCGTAIEPDVSMLQRSTNTVNNGSGAVAVSKTMTESGALQVNIAAAAAATTSEDSSASHASSSLNPLKHATISDSKLGCRVQGLALEAKGIPWSSPLEGSSDPVLNNNHNSQLQSLSYPEEKQNIPALGGLRVAMGVATSQLPAKTSLSLSAAAFKSKILCTAAHGGQVLICSQTFQYVQHNTEELGSVVHEGSKSYHQRRARSTWRQLLHLGHVNKQVKPEEANLLDMGLPSIMTCSGKFKPWTMKPGLAFYIAPPISLSQPQGYDLE</sequence>
<dbReference type="InterPro" id="IPR029787">
    <property type="entry name" value="Nucleotide_cyclase"/>
</dbReference>